<evidence type="ECO:0000313" key="4">
    <source>
        <dbReference type="EMBL" id="KAF4375028.1"/>
    </source>
</evidence>
<feature type="region of interest" description="Disordered" evidence="1">
    <location>
        <begin position="263"/>
        <end position="291"/>
    </location>
</feature>
<dbReference type="SMART" id="SM01162">
    <property type="entry name" value="DUF1771"/>
    <property type="match status" value="1"/>
</dbReference>
<comment type="caution">
    <text evidence="3">The sequence shown here is derived from an EMBL/GenBank/DDBJ whole genome shotgun (WGS) entry which is preliminary data.</text>
</comment>
<evidence type="ECO:0000313" key="6">
    <source>
        <dbReference type="Proteomes" id="UP000583929"/>
    </source>
</evidence>
<dbReference type="Gene3D" id="3.30.1370.110">
    <property type="match status" value="1"/>
</dbReference>
<dbReference type="PANTHER" id="PTHR47812">
    <property type="entry name" value="SMR (SMALL MUTS RELATED) DOMAIN-CONTAINING PROTEIN"/>
    <property type="match status" value="1"/>
</dbReference>
<evidence type="ECO:0000313" key="3">
    <source>
        <dbReference type="EMBL" id="KAF4359121.1"/>
    </source>
</evidence>
<evidence type="ECO:0000259" key="2">
    <source>
        <dbReference type="PROSITE" id="PS50828"/>
    </source>
</evidence>
<protein>
    <recommendedName>
        <fullName evidence="2">Smr domain-containing protein</fullName>
    </recommendedName>
</protein>
<proteinExistence type="predicted"/>
<dbReference type="InterPro" id="IPR002625">
    <property type="entry name" value="Smr_dom"/>
</dbReference>
<dbReference type="InterPro" id="IPR013899">
    <property type="entry name" value="DUF1771"/>
</dbReference>
<sequence length="344" mass="38059">MSLGGDGNGKSRGWAAFDRHQRQKQGLLPLNHDPFPSLPSSSSSSSSSINNTSSGSDGGDVHKLKQLYSWADHTLIQDVMVAVDHDFHKASTLLQAMNSPSLSTTYDHETNKYRNRIPMLEEETCSSEGNKNPPIPVIESRLGYVPIEPEWEGYDYDEDGDVRKYMNWVWFGLSRSASQHSKAATNAFLKGNHSSAHQHSHKAQQQRLAAEALNAKAANDILSLRNSQNNVWNLDLHGLHATEAVQALKQRLHRIETQLLSNNSSFSTNRRRTVSSSSLESMEKASLRGQRPSSLHVITGVGNHSRGGQASLPAAVTGFLNENGYHYEELKPGVVTVRPKFRVL</sequence>
<feature type="compositionally biased region" description="Low complexity" evidence="1">
    <location>
        <begin position="263"/>
        <end position="280"/>
    </location>
</feature>
<evidence type="ECO:0000256" key="1">
    <source>
        <dbReference type="SAM" id="MobiDB-lite"/>
    </source>
</evidence>
<dbReference type="Pfam" id="PF08590">
    <property type="entry name" value="DUF1771"/>
    <property type="match status" value="1"/>
</dbReference>
<feature type="compositionally biased region" description="Gly residues" evidence="1">
    <location>
        <begin position="1"/>
        <end position="10"/>
    </location>
</feature>
<dbReference type="EMBL" id="JAATIP010000218">
    <property type="protein sequence ID" value="KAF4359121.1"/>
    <property type="molecule type" value="Genomic_DNA"/>
</dbReference>
<gene>
    <name evidence="3" type="ORF">F8388_005230</name>
    <name evidence="4" type="ORF">G4B88_004779</name>
</gene>
<dbReference type="AlphaFoldDB" id="A0A7J6EL96"/>
<feature type="compositionally biased region" description="Low complexity" evidence="1">
    <location>
        <begin position="38"/>
        <end position="55"/>
    </location>
</feature>
<dbReference type="SUPFAM" id="SSF160443">
    <property type="entry name" value="SMR domain-like"/>
    <property type="match status" value="1"/>
</dbReference>
<dbReference type="SMART" id="SM00463">
    <property type="entry name" value="SMR"/>
    <property type="match status" value="1"/>
</dbReference>
<dbReference type="InterPro" id="IPR036063">
    <property type="entry name" value="Smr_dom_sf"/>
</dbReference>
<feature type="domain" description="Smr" evidence="2">
    <location>
        <begin position="234"/>
        <end position="340"/>
    </location>
</feature>
<dbReference type="EMBL" id="JAATIQ010000165">
    <property type="protein sequence ID" value="KAF4375028.1"/>
    <property type="molecule type" value="Genomic_DNA"/>
</dbReference>
<reference evidence="5 6" key="1">
    <citation type="journal article" date="2020" name="bioRxiv">
        <title>Sequence and annotation of 42 cannabis genomes reveals extensive copy number variation in cannabinoid synthesis and pathogen resistance genes.</title>
        <authorList>
            <person name="Mckernan K.J."/>
            <person name="Helbert Y."/>
            <person name="Kane L.T."/>
            <person name="Ebling H."/>
            <person name="Zhang L."/>
            <person name="Liu B."/>
            <person name="Eaton Z."/>
            <person name="Mclaughlin S."/>
            <person name="Kingan S."/>
            <person name="Baybayan P."/>
            <person name="Concepcion G."/>
            <person name="Jordan M."/>
            <person name="Riva A."/>
            <person name="Barbazuk W."/>
            <person name="Harkins T."/>
        </authorList>
    </citation>
    <scope>NUCLEOTIDE SEQUENCE [LARGE SCALE GENOMIC DNA]</scope>
    <source>
        <strain evidence="5 6">cv. Jamaican Lion 4</strain>
        <strain evidence="4">Father</strain>
        <strain evidence="3">Mother</strain>
        <tissue evidence="3">Leaf</tissue>
    </source>
</reference>
<keyword evidence="6" id="KW-1185">Reference proteome</keyword>
<accession>A0A7J6EL96</accession>
<dbReference type="Proteomes" id="UP000583929">
    <property type="component" value="Unassembled WGS sequence"/>
</dbReference>
<name>A0A7J6EL96_CANSA</name>
<dbReference type="Proteomes" id="UP000525078">
    <property type="component" value="Unassembled WGS sequence"/>
</dbReference>
<dbReference type="PROSITE" id="PS50828">
    <property type="entry name" value="SMR"/>
    <property type="match status" value="1"/>
</dbReference>
<feature type="region of interest" description="Disordered" evidence="1">
    <location>
        <begin position="1"/>
        <end position="60"/>
    </location>
</feature>
<evidence type="ECO:0000313" key="5">
    <source>
        <dbReference type="Proteomes" id="UP000525078"/>
    </source>
</evidence>
<organism evidence="3 5">
    <name type="scientific">Cannabis sativa</name>
    <name type="common">Hemp</name>
    <name type="synonym">Marijuana</name>
    <dbReference type="NCBI Taxonomy" id="3483"/>
    <lineage>
        <taxon>Eukaryota</taxon>
        <taxon>Viridiplantae</taxon>
        <taxon>Streptophyta</taxon>
        <taxon>Embryophyta</taxon>
        <taxon>Tracheophyta</taxon>
        <taxon>Spermatophyta</taxon>
        <taxon>Magnoliopsida</taxon>
        <taxon>eudicotyledons</taxon>
        <taxon>Gunneridae</taxon>
        <taxon>Pentapetalae</taxon>
        <taxon>rosids</taxon>
        <taxon>fabids</taxon>
        <taxon>Rosales</taxon>
        <taxon>Cannabaceae</taxon>
        <taxon>Cannabis</taxon>
    </lineage>
</organism>
<dbReference type="PANTHER" id="PTHR47812:SF2">
    <property type="entry name" value="SMR (SMALL MUTS RELATED) DOMAIN-CONTAINING PROTEIN"/>
    <property type="match status" value="1"/>
</dbReference>